<protein>
    <submittedName>
        <fullName evidence="1">Uncharacterized protein</fullName>
    </submittedName>
</protein>
<evidence type="ECO:0000313" key="1">
    <source>
        <dbReference type="EMBL" id="JAA56100.1"/>
    </source>
</evidence>
<dbReference type="EMBL" id="GACK01008934">
    <property type="protein sequence ID" value="JAA56100.1"/>
    <property type="molecule type" value="mRNA"/>
</dbReference>
<name>L7LWD6_RHIPC</name>
<accession>L7LWD6</accession>
<dbReference type="AlphaFoldDB" id="L7LWD6"/>
<reference evidence="1" key="1">
    <citation type="submission" date="2012-11" db="EMBL/GenBank/DDBJ databases">
        <authorList>
            <person name="Lucero-Rivera Y.E."/>
            <person name="Tovar-Ramirez D."/>
        </authorList>
    </citation>
    <scope>NUCLEOTIDE SEQUENCE</scope>
    <source>
        <tissue evidence="1">Salivary gland</tissue>
    </source>
</reference>
<organism evidence="1">
    <name type="scientific">Rhipicephalus pulchellus</name>
    <name type="common">Yellow backed tick</name>
    <name type="synonym">Dermacentor pulchellus</name>
    <dbReference type="NCBI Taxonomy" id="72859"/>
    <lineage>
        <taxon>Eukaryota</taxon>
        <taxon>Metazoa</taxon>
        <taxon>Ecdysozoa</taxon>
        <taxon>Arthropoda</taxon>
        <taxon>Chelicerata</taxon>
        <taxon>Arachnida</taxon>
        <taxon>Acari</taxon>
        <taxon>Parasitiformes</taxon>
        <taxon>Ixodida</taxon>
        <taxon>Ixodoidea</taxon>
        <taxon>Ixodidae</taxon>
        <taxon>Rhipicephalinae</taxon>
        <taxon>Rhipicephalus</taxon>
        <taxon>Rhipicephalus</taxon>
    </lineage>
</organism>
<reference evidence="1" key="2">
    <citation type="journal article" date="2015" name="J. Proteomics">
        <title>Sexual differences in the sialomes of the zebra tick, Rhipicephalus pulchellus.</title>
        <authorList>
            <person name="Tan A.W."/>
            <person name="Francischetti I.M."/>
            <person name="Slovak M."/>
            <person name="Kini R.M."/>
            <person name="Ribeiro J.M."/>
        </authorList>
    </citation>
    <scope>NUCLEOTIDE SEQUENCE</scope>
    <source>
        <tissue evidence="1">Salivary gland</tissue>
    </source>
</reference>
<sequence>MSNRRLSSSLCSCIKIFAIIITLMNGFQAYQSAISSLAEALFSKAASLNLTDRHFNVTIDSKTVFEKVYVFNLTNGQLHIGATRDTASGGSCEAERKGIDVTCHVSTVGWYASYDGLIYNETEPQSEDAESFGVNVTIEEYKAPPTPADITVRITLTGSELTVTAWPTNFIIVVNTTPPFTAFRIFHNDSALASKVKDCFDDKLWDTAKPDMMDVLEKEYPTYVQNGII</sequence>
<proteinExistence type="evidence at transcript level"/>
<feature type="non-terminal residue" evidence="1">
    <location>
        <position position="229"/>
    </location>
</feature>